<gene>
    <name evidence="1" type="ORF">MEDL_67433</name>
</gene>
<dbReference type="InterPro" id="IPR027417">
    <property type="entry name" value="P-loop_NTPase"/>
</dbReference>
<accession>A0A8S3VEP1</accession>
<sequence length="753" mass="87568">MNQSLIRRKRIEQQEFDEIHSISGDKNTIIDSAAPHNPEDNIADPSDLFIENPNTETINSSVMPPVISEISNQVTHHIIETNMDDILFEAKFQRERMTSDGLVQCGIWDFAGQKDYYATHQTFFTPHAIYILVTDIEDEIGDTKHDQSFDSIGDYIGFWFDSIHCFCKDQSAVKLCPPVVMVITGSDKVPAEQDSELKFGEYKHYILEVMEKFEIIVKPQFLETNNRTYYIPCMVENSSTLKEIKRALKATNARCTPWLIFEFEFLPIVYYNHILFNYIRNYKVCKEMSGDTVGDGRPALYTGKAVVYLDDTRYKMLIICFSRNSIAIQIWRWSEVDDNTYKRILKELRGTIEELERKLMHKLHYEIKSKCNTGDYASASDRIGYAELAKRCVGENTVVKSMTLSQKVEDVPELIPVTDTISKNQTNSEKVTIIKVITILILRFSSRNKYNKSSKQFCVIHKRNRSGSILNTPVQLTKEELNFATICMVVLNILVDILYDLLKQDKPNMRPRRDCNITYLYSEHRRLKKHIPTNKWGGTWQDIQNTDIAIGDDIERIRLTRNDIQSSSTFALDEKHYKNICGIIVDIVERFDQHNKPSILYSDSLKAIFDKMSTEEDMRMGIIVQNILPDVLYDLLKLDKSNLRPRNDCGVAYLYSEHRHLNKHIPSNGWGGSWHNIRNTDIPIGDEIERIRLTRNELIHSPIFYLEEKRFNELCDILGDLLKRFDHYNKPTRLYTDELNEVLAKRFSSKDAE</sequence>
<evidence type="ECO:0000313" key="1">
    <source>
        <dbReference type="EMBL" id="CAG2256064.1"/>
    </source>
</evidence>
<dbReference type="AlphaFoldDB" id="A0A8S3VEP1"/>
<reference evidence="1" key="1">
    <citation type="submission" date="2021-03" db="EMBL/GenBank/DDBJ databases">
        <authorList>
            <person name="Bekaert M."/>
        </authorList>
    </citation>
    <scope>NUCLEOTIDE SEQUENCE</scope>
</reference>
<protein>
    <recommendedName>
        <fullName evidence="3">DZIP3-like HEPN domain-containing protein</fullName>
    </recommendedName>
</protein>
<evidence type="ECO:0008006" key="3">
    <source>
        <dbReference type="Google" id="ProtNLM"/>
    </source>
</evidence>
<keyword evidence="2" id="KW-1185">Reference proteome</keyword>
<dbReference type="EMBL" id="CAJPWZ010003292">
    <property type="protein sequence ID" value="CAG2256064.1"/>
    <property type="molecule type" value="Genomic_DNA"/>
</dbReference>
<organism evidence="1 2">
    <name type="scientific">Mytilus edulis</name>
    <name type="common">Blue mussel</name>
    <dbReference type="NCBI Taxonomy" id="6550"/>
    <lineage>
        <taxon>Eukaryota</taxon>
        <taxon>Metazoa</taxon>
        <taxon>Spiralia</taxon>
        <taxon>Lophotrochozoa</taxon>
        <taxon>Mollusca</taxon>
        <taxon>Bivalvia</taxon>
        <taxon>Autobranchia</taxon>
        <taxon>Pteriomorphia</taxon>
        <taxon>Mytilida</taxon>
        <taxon>Mytiloidea</taxon>
        <taxon>Mytilidae</taxon>
        <taxon>Mytilinae</taxon>
        <taxon>Mytilus</taxon>
    </lineage>
</organism>
<dbReference type="OrthoDB" id="10447379at2759"/>
<dbReference type="Proteomes" id="UP000683360">
    <property type="component" value="Unassembled WGS sequence"/>
</dbReference>
<proteinExistence type="predicted"/>
<name>A0A8S3VEP1_MYTED</name>
<comment type="caution">
    <text evidence="1">The sequence shown here is derived from an EMBL/GenBank/DDBJ whole genome shotgun (WGS) entry which is preliminary data.</text>
</comment>
<dbReference type="SUPFAM" id="SSF52540">
    <property type="entry name" value="P-loop containing nucleoside triphosphate hydrolases"/>
    <property type="match status" value="1"/>
</dbReference>
<dbReference type="Gene3D" id="3.40.50.300">
    <property type="entry name" value="P-loop containing nucleotide triphosphate hydrolases"/>
    <property type="match status" value="1"/>
</dbReference>
<dbReference type="Pfam" id="PF08477">
    <property type="entry name" value="Roc"/>
    <property type="match status" value="1"/>
</dbReference>
<evidence type="ECO:0000313" key="2">
    <source>
        <dbReference type="Proteomes" id="UP000683360"/>
    </source>
</evidence>